<feature type="compositionally biased region" description="Basic residues" evidence="1">
    <location>
        <begin position="33"/>
        <end position="46"/>
    </location>
</feature>
<proteinExistence type="predicted"/>
<comment type="caution">
    <text evidence="2">The sequence shown here is derived from an EMBL/GenBank/DDBJ whole genome shotgun (WGS) entry which is preliminary data.</text>
</comment>
<dbReference type="Gene3D" id="1.20.1390.10">
    <property type="entry name" value="PWI domain"/>
    <property type="match status" value="1"/>
</dbReference>
<dbReference type="EMBL" id="CAUYUJ010020194">
    <property type="protein sequence ID" value="CAK0896489.1"/>
    <property type="molecule type" value="Genomic_DNA"/>
</dbReference>
<feature type="non-terminal residue" evidence="2">
    <location>
        <position position="1"/>
    </location>
</feature>
<evidence type="ECO:0000256" key="1">
    <source>
        <dbReference type="SAM" id="MobiDB-lite"/>
    </source>
</evidence>
<accession>A0ABN9XDU1</accession>
<feature type="compositionally biased region" description="Basic and acidic residues" evidence="1">
    <location>
        <begin position="88"/>
        <end position="110"/>
    </location>
</feature>
<name>A0ABN9XDU1_9DINO</name>
<protein>
    <submittedName>
        <fullName evidence="2">Uncharacterized protein</fullName>
    </submittedName>
</protein>
<organism evidence="2 3">
    <name type="scientific">Prorocentrum cordatum</name>
    <dbReference type="NCBI Taxonomy" id="2364126"/>
    <lineage>
        <taxon>Eukaryota</taxon>
        <taxon>Sar</taxon>
        <taxon>Alveolata</taxon>
        <taxon>Dinophyceae</taxon>
        <taxon>Prorocentrales</taxon>
        <taxon>Prorocentraceae</taxon>
        <taxon>Prorocentrum</taxon>
    </lineage>
</organism>
<keyword evidence="3" id="KW-1185">Reference proteome</keyword>
<feature type="compositionally biased region" description="Low complexity" evidence="1">
    <location>
        <begin position="48"/>
        <end position="64"/>
    </location>
</feature>
<gene>
    <name evidence="2" type="ORF">PCOR1329_LOCUS74946</name>
</gene>
<evidence type="ECO:0000313" key="3">
    <source>
        <dbReference type="Proteomes" id="UP001189429"/>
    </source>
</evidence>
<sequence>KPPPVAPAPGEQKKVAAASGKAAEKAADGKATPARKRVKRKVKKVKPAAEGAEPGVPAKPAAAKAAKDAAPRRSATGATEADALEADSFGRHLGDALTAEEKATLERDVSGRLAQTPGLDPTDKETRAELSEFVVTMLIARKKPSEVHRELEGFLKDETSGFVSWLIDHLKGPWLRAHRAKAGATPKAAAGRALAAALPK</sequence>
<reference evidence="2" key="1">
    <citation type="submission" date="2023-10" db="EMBL/GenBank/DDBJ databases">
        <authorList>
            <person name="Chen Y."/>
            <person name="Shah S."/>
            <person name="Dougan E. K."/>
            <person name="Thang M."/>
            <person name="Chan C."/>
        </authorList>
    </citation>
    <scope>NUCLEOTIDE SEQUENCE [LARGE SCALE GENOMIC DNA]</scope>
</reference>
<feature type="region of interest" description="Disordered" evidence="1">
    <location>
        <begin position="1"/>
        <end position="126"/>
    </location>
</feature>
<dbReference type="Proteomes" id="UP001189429">
    <property type="component" value="Unassembled WGS sequence"/>
</dbReference>
<evidence type="ECO:0000313" key="2">
    <source>
        <dbReference type="EMBL" id="CAK0896489.1"/>
    </source>
</evidence>